<accession>A0A2P2PP60</accession>
<dbReference type="AlphaFoldDB" id="A0A2P2PP60"/>
<evidence type="ECO:0000313" key="1">
    <source>
        <dbReference type="EMBL" id="MBX56495.1"/>
    </source>
</evidence>
<proteinExistence type="predicted"/>
<sequence>MEMMMTEVVLTLGLQHYSPSSLSSRRNQTVRGQARLTTQITCSLWMIS</sequence>
<dbReference type="EMBL" id="GGEC01076011">
    <property type="protein sequence ID" value="MBX56495.1"/>
    <property type="molecule type" value="Transcribed_RNA"/>
</dbReference>
<protein>
    <submittedName>
        <fullName evidence="1">Uncharacterized protein</fullName>
    </submittedName>
</protein>
<reference evidence="1" key="1">
    <citation type="submission" date="2018-02" db="EMBL/GenBank/DDBJ databases">
        <title>Rhizophora mucronata_Transcriptome.</title>
        <authorList>
            <person name="Meera S.P."/>
            <person name="Sreeshan A."/>
            <person name="Augustine A."/>
        </authorList>
    </citation>
    <scope>NUCLEOTIDE SEQUENCE</scope>
    <source>
        <tissue evidence="1">Leaf</tissue>
    </source>
</reference>
<name>A0A2P2PP60_RHIMU</name>
<organism evidence="1">
    <name type="scientific">Rhizophora mucronata</name>
    <name type="common">Asiatic mangrove</name>
    <dbReference type="NCBI Taxonomy" id="61149"/>
    <lineage>
        <taxon>Eukaryota</taxon>
        <taxon>Viridiplantae</taxon>
        <taxon>Streptophyta</taxon>
        <taxon>Embryophyta</taxon>
        <taxon>Tracheophyta</taxon>
        <taxon>Spermatophyta</taxon>
        <taxon>Magnoliopsida</taxon>
        <taxon>eudicotyledons</taxon>
        <taxon>Gunneridae</taxon>
        <taxon>Pentapetalae</taxon>
        <taxon>rosids</taxon>
        <taxon>fabids</taxon>
        <taxon>Malpighiales</taxon>
        <taxon>Rhizophoraceae</taxon>
        <taxon>Rhizophora</taxon>
    </lineage>
</organism>